<accession>A0A2V4ACD1</accession>
<organism evidence="1 2">
    <name type="scientific">Prauserella muralis</name>
    <dbReference type="NCBI Taxonomy" id="588067"/>
    <lineage>
        <taxon>Bacteria</taxon>
        <taxon>Bacillati</taxon>
        <taxon>Actinomycetota</taxon>
        <taxon>Actinomycetes</taxon>
        <taxon>Pseudonocardiales</taxon>
        <taxon>Pseudonocardiaceae</taxon>
        <taxon>Prauserella</taxon>
    </lineage>
</organism>
<proteinExistence type="predicted"/>
<dbReference type="RefSeq" id="WP_112285791.1">
    <property type="nucleotide sequence ID" value="NZ_MASW01000019.1"/>
</dbReference>
<evidence type="ECO:0000313" key="1">
    <source>
        <dbReference type="EMBL" id="PXY16814.1"/>
    </source>
</evidence>
<dbReference type="OrthoDB" id="3699595at2"/>
<name>A0A2V4ACD1_9PSEU</name>
<sequence length="196" mass="21786">MTATMSLLSTMNRLTTKKKWSSAIDDMLRQVVDEGFAFYVCGERRDPVVLVAAYYWKSYVDLLTITEPDRVTAARAVREPGFDVFGPRKVVWAYGNEAEPTLRALLNLTHPDHPDHPTCPHEPPRLMIVPAHLQRPMTFKAPDSWKVQNRVQRLESALASDLASMEAAGLLTREEGPLWSGQGGFVLPSGAPDGVV</sequence>
<dbReference type="AlphaFoldDB" id="A0A2V4ACD1"/>
<reference evidence="1 2" key="1">
    <citation type="submission" date="2016-07" db="EMBL/GenBank/DDBJ databases">
        <title>Draft genome sequence of Prauserella muralis DSM 45305, isolated from a mould-covered wall in an indoor environment.</title>
        <authorList>
            <person name="Ruckert C."/>
            <person name="Albersmeier A."/>
            <person name="Jiang C.-L."/>
            <person name="Jiang Y."/>
            <person name="Kalinowski J."/>
            <person name="Schneider O."/>
            <person name="Winkler A."/>
            <person name="Zotchev S.B."/>
        </authorList>
    </citation>
    <scope>NUCLEOTIDE SEQUENCE [LARGE SCALE GENOMIC DNA]</scope>
    <source>
        <strain evidence="1 2">DSM 45305</strain>
    </source>
</reference>
<keyword evidence="2" id="KW-1185">Reference proteome</keyword>
<comment type="caution">
    <text evidence="1">The sequence shown here is derived from an EMBL/GenBank/DDBJ whole genome shotgun (WGS) entry which is preliminary data.</text>
</comment>
<evidence type="ECO:0000313" key="2">
    <source>
        <dbReference type="Proteomes" id="UP000249915"/>
    </source>
</evidence>
<dbReference type="EMBL" id="MASW01000019">
    <property type="protein sequence ID" value="PXY16814.1"/>
    <property type="molecule type" value="Genomic_DNA"/>
</dbReference>
<gene>
    <name evidence="1" type="ORF">BAY60_35355</name>
</gene>
<protein>
    <submittedName>
        <fullName evidence="1">Uncharacterized protein</fullName>
    </submittedName>
</protein>
<dbReference type="Proteomes" id="UP000249915">
    <property type="component" value="Unassembled WGS sequence"/>
</dbReference>